<dbReference type="Gene3D" id="3.30.160.710">
    <property type="match status" value="2"/>
</dbReference>
<evidence type="ECO:0000256" key="5">
    <source>
        <dbReference type="SAM" id="SignalP"/>
    </source>
</evidence>
<keyword evidence="9" id="KW-1185">Reference proteome</keyword>
<keyword evidence="4" id="KW-0472">Membrane</keyword>
<dbReference type="InterPro" id="IPR009459">
    <property type="entry name" value="MucBP_dom"/>
</dbReference>
<dbReference type="EMBL" id="VUMO01000008">
    <property type="protein sequence ID" value="MSS20149.1"/>
    <property type="molecule type" value="Genomic_DNA"/>
</dbReference>
<keyword evidence="4" id="KW-0812">Transmembrane</keyword>
<evidence type="ECO:0000259" key="7">
    <source>
        <dbReference type="Pfam" id="PF18676"/>
    </source>
</evidence>
<feature type="transmembrane region" description="Helical" evidence="4">
    <location>
        <begin position="3391"/>
        <end position="3408"/>
    </location>
</feature>
<sequence length="3431" mass="360825">MKTFKKKSYKKTKNVRKWVALFLTLAMVATSGLITTAQNLFGADEDVYNAAQEQAQTVAADSAAAPSASTDSAAGSAAAQSTASTSESASTPAASSTSAESSTSSSAAQSVSASAPASSDQTADSSSQTVDVPSIEVDIPQAEEEADKKPAQSFSRTAGNGVTVHVSAPEGALPENSSMSVSAVSTGTAKSIAKSTASGEVKDAVGVNITFHNQDGAEIEPEASVSVSMSLSHRLDGDRFAVSHQTDSGNVTAVSASASASGASFSGSSFSIYVISGVGTSEESPAVATYQFHDLSGSVIDTQKVKTGDTLKKPASPEKDGYKFIGWARSKDAKTADFDGFGTVTVSAVETVNLYPVFKEVHYVFFMDSAGSDAKVSTTKEGINGDTIATSGVKLPLSSTESVTGWYTDPALTHPVGDSVTLGTENIKLYPKIEKGHYLYFDAKGGTYIEPQFVKADGQTKEPAAPKRAGYTFKGWSASESAQVATYTFGGGLTEDTTIYAVWEAKKDTQYTVIYWWENANDSGYSYHESTAKKGQSGATVSTSALAKTYDGFTLNTDKTKKSVTIAGDGSTIVNIYYTRNTYAIKFYKAEWQGYRYWGHYEWPEMTELRITAKYGADIAVKWPSATSKIWGTKKGENGQGDAPYQSGIATMPLDGGAFYYVSQNGSYTMNLNYYVEGLDGKYTLDHTDSFKTDNTEWSTTAEDHYDIAGFTYTNNVKDGSKFEKVTRNTYKVDFKYSRNTYDINFINGDNKRSESYKYGADISGVDLKTAPERPSGVPEGYTFAGWYDNELGAGDPVKLSGTMPAKNITLYAKWEAPEVSGKAYLAIHGGDSISLKVEYGGTIDEGAMPTVVDSEGNVLQNGSSQKVTVPEGYDWKGWATKSGDSYTLYNFNTKVHGDVELYPYYVSNGKYQVQYSAGDGKGSASDSKWYAIDAKADIQSAKGITAPTGKVFLYWQSETGDAYYPGDKITITEANAKGDHIITLTAIYGDKTATTSLTYYSNYPDDAMGTDGSAKVQQTANGGTNLDNNTRLTALALAGAKFEAPLNYTFDGWQDGDGKDVAAGAEILVDNIGDNKLYAKWKPVPKIKITVKPADKSKTYDGTALKADSYTITDGALADGDTLTVTYSGSQTNVGTATSQIASIKVTRGSVDVTRLYDITKATGSLTVKAKEVTVKADDKTKTYGTADPSLTVSVSGTINGDRITHSISREDGEAVGTYTITPSGDENQGNYKVKYETGTLTITKAATMTVTASGYTGVYDGESHAASASASVTDGTTIYYKVDGGEWTTEAPSIKNVGEKIVSVKAENANYETATAKATLKVTPKAVAVTADNQTKNYGEADPVLTAKVEGTLNGDKVDYKLSREKGEKVGTYAITPEGDAEQGNYTVTYKPGTLTIVKAGTLSVTATGYTGVYDGESHAVSASASVTDGTTIYYKVDGGDWTTEAPSIKDVGTKTVSVKAENANYETAEAAATLTVTKRTVIITSGSAEKEYDGTTLTNDTITITGDGIVGDEIKNIRATGSITEVGHKFNKIEYDLTSEHYKDGNYSIILKAGTLTVTKNATAQIDVTAHDAKKAYDGTALTQSGYSITGLPEGFTAEVTTKGSITNVGTADNAVDKVVIRKDGKDVTDYFTRITKTKGTLTVTKREVTLTAESASKVYDGTALTKPDVSITGSFVDGEVTGIKATGSITKVGSVTNAIAYTTQSGFDEKNYTVTINEGTLKITKVLGTTASVSVTANSHTWTYDGKTHRDDGYTAAGLPDDYKDKGFSVTATVEGTIKNAGTADNTVKSAAIVYKGEDVTDQFEAPITKNNGTLTVAPRSVTVESASDSKVFDGKPLTNSKVTIGGDGFIDGEVKVTATGSITKAGSTANTIEYQNLGSFNKANYSIKETLGTLTVTKKANAVTITAKTADKPYDGTALTAGYDWTAPEGYTVTAQTDGSITDTGKTANKIASYQILDADGNDVTDQFEGVTVSDGTLKVTKRQVTLTSAGATKEYDGTALTRPDVTVGGDGFVDGEVSDIKATGSITEAGSVKNTIAYTKGDGFKVSNYDITKTEGDLVVTANQTAAIVITAPTDSKLYDGTALTAGAAKVTGLPEGFSGTASAAGTITDAGTTTAIVDQDSVKITKDGADVTRNFANITYKEGKLTVNPRTVTLTSDSASRAYNGEALTRPDVTVGGDGFVSGEVSKIKATGTITEIGQVDNTITYTTGGGFKAKNYKITTREGQLAITANTTAITIKANDAEKVYDGKALSDSGYTITGLPSGFDAEIVTEGSITKAGNAVNTVKTAVIKKDGRNVTSQFSGITLQNGTLVVKPRPVTVESASASKVYDGKPLTNSKVTVGGQGFVDGEVKVTATGSITKAGSTANTIEYQNLGGFDKNNYSIEETLGTLTVTKHANAVTITAKTAEKPYDGTALTADYDWTAPEGYTVSAKTDGSITDAGKAANKIKSYQILDADGKDVTDQFEGVEVNEGTLTVTKRQVTLTSDTVEREYDGTALTSPVVTVGGDGFVDGEVSDIKATGSITEAGSVKNTITYTTQAKFKADNYDITINEGTLTIRKNTTARISVTAPSATKVYDGTALTAGKAVFSGLPAGFEGSAATSGTITNVGTAKASLSRVQITKDGRDVTDQFTNVTINEGTLTVTKRPVTLTSASYTRAYNGSELTRPNVTVGGKGFVAGEVSDLRATGAITKTGSVKNTIAYTQNRGFRADNYDITVNEGTLTITQVPAQTATVVFTAASGTWTYDGQAHGTSDFTVTGLDNMPEGFTGEATIRGSVTNVKDGTVANTFTRCAVMYKGEDVTDQFESVTAREGTLQITPRKVTLTSESGTHVYDGKAFTKPDVTIGGQGFVSGEATAKATGTITKVGSVTNTIEIRGGLKYDEANYSIEKAEGTLTVTKHEGAVVISAESASRPYNGQALTAGYAATAPDGYTVTAETEGSITNAGKTANKITSYKILNADGEDVTDQFDENKITVNDGTLEVTPKAVKLSSGSAKKEYDGNALTSPDVTGGEAFVAGEVLNLRAIGSITDVGTAANKIAYDTNDSFKKGNYRIETQEGELEITKNTTAAIRVTAASADKTYDGTALTAGDAKVTGLPTGFSGTAKSRGTITDAGQTAATVDRATLAITKDGKNVTDFFKNISYDNGTLRIAKRAVTLTSGSASKPYDRTPLTNSDMTVSGDGFAKGEGFSYTFLGSQTERGESANTFSYAVQPGTNIANYEVTVVYGTLRVDAPVLYVATIHYQDTNGNTLAPDYIGQYMAGDSFNIATPTVPGYTARQTYVVMASMPERNVEVTVIYDANTVPTPVVPVIPVTPVNPTPPAAPTVPPAPVRTIVIPGNVNVPGTTPGGAAIVPGDNGDTLQDLDDVKTPKGLKEDLEACNILPFLFMLLTMAVVILYTKMMKDDQQKIFDLTEELENKKRQ</sequence>
<dbReference type="Gene3D" id="2.60.40.4270">
    <property type="entry name" value="Listeria-Bacteroides repeat domain"/>
    <property type="match status" value="3"/>
</dbReference>
<dbReference type="InterPro" id="IPR042229">
    <property type="entry name" value="Listeria/Bacterioides_rpt_sf"/>
</dbReference>
<evidence type="ECO:0000256" key="3">
    <source>
        <dbReference type="SAM" id="MobiDB-lite"/>
    </source>
</evidence>
<comment type="caution">
    <text evidence="8">The sequence shown here is derived from an EMBL/GenBank/DDBJ whole genome shotgun (WGS) entry which is preliminary data.</text>
</comment>
<reference evidence="8 9" key="1">
    <citation type="submission" date="2019-08" db="EMBL/GenBank/DDBJ databases">
        <title>In-depth cultivation of the pig gut microbiome towards novel bacterial diversity and tailored functional studies.</title>
        <authorList>
            <person name="Wylensek D."/>
            <person name="Hitch T.C.A."/>
            <person name="Clavel T."/>
        </authorList>
    </citation>
    <scope>NUCLEOTIDE SEQUENCE [LARGE SCALE GENOMIC DNA]</scope>
    <source>
        <strain evidence="8 9">RF-744-FAT-4</strain>
    </source>
</reference>
<protein>
    <submittedName>
        <fullName evidence="8">Uncharacterized protein</fullName>
    </submittedName>
</protein>
<gene>
    <name evidence="8" type="ORF">FYJ52_07035</name>
</gene>
<dbReference type="InterPro" id="IPR013378">
    <property type="entry name" value="InlB-like_B-rpt"/>
</dbReference>
<evidence type="ECO:0000313" key="8">
    <source>
        <dbReference type="EMBL" id="MSS20149.1"/>
    </source>
</evidence>
<dbReference type="NCBIfam" id="TIGR02543">
    <property type="entry name" value="List_Bact_rpt"/>
    <property type="match status" value="2"/>
</dbReference>
<feature type="domain" description="MBG" evidence="7">
    <location>
        <begin position="1174"/>
        <end position="1243"/>
    </location>
</feature>
<evidence type="ECO:0000256" key="1">
    <source>
        <dbReference type="ARBA" id="ARBA00004196"/>
    </source>
</evidence>
<keyword evidence="4" id="KW-1133">Transmembrane helix</keyword>
<organism evidence="8 9">
    <name type="scientific">Pseudoramibacter porci</name>
    <dbReference type="NCBI Taxonomy" id="2606631"/>
    <lineage>
        <taxon>Bacteria</taxon>
        <taxon>Bacillati</taxon>
        <taxon>Bacillota</taxon>
        <taxon>Clostridia</taxon>
        <taxon>Eubacteriales</taxon>
        <taxon>Eubacteriaceae</taxon>
        <taxon>Pseudoramibacter</taxon>
    </lineage>
</organism>
<evidence type="ECO:0000259" key="6">
    <source>
        <dbReference type="Pfam" id="PF06458"/>
    </source>
</evidence>
<dbReference type="Gene3D" id="3.10.20.320">
    <property type="entry name" value="Putative peptidoglycan bound protein (lpxtg motif)"/>
    <property type="match status" value="1"/>
</dbReference>
<accession>A0A7X2NGE0</accession>
<dbReference type="GO" id="GO:0030313">
    <property type="term" value="C:cell envelope"/>
    <property type="evidence" value="ECO:0007669"/>
    <property type="project" value="UniProtKB-SubCell"/>
</dbReference>
<dbReference type="InterPro" id="IPR041286">
    <property type="entry name" value="MBG_2"/>
</dbReference>
<name>A0A7X2NGE0_9FIRM</name>
<evidence type="ECO:0000256" key="2">
    <source>
        <dbReference type="ARBA" id="ARBA00022737"/>
    </source>
</evidence>
<feature type="compositionally biased region" description="Low complexity" evidence="3">
    <location>
        <begin position="61"/>
        <end position="129"/>
    </location>
</feature>
<feature type="region of interest" description="Disordered" evidence="3">
    <location>
        <begin position="61"/>
        <end position="132"/>
    </location>
</feature>
<dbReference type="RefSeq" id="WP_154576527.1">
    <property type="nucleotide sequence ID" value="NZ_VUMO01000008.1"/>
</dbReference>
<feature type="signal peptide" evidence="5">
    <location>
        <begin position="1"/>
        <end position="42"/>
    </location>
</feature>
<evidence type="ECO:0000256" key="4">
    <source>
        <dbReference type="SAM" id="Phobius"/>
    </source>
</evidence>
<dbReference type="Pfam" id="PF18676">
    <property type="entry name" value="MBG_2"/>
    <property type="match status" value="2"/>
</dbReference>
<comment type="subcellular location">
    <subcellularLocation>
        <location evidence="1">Cell envelope</location>
    </subcellularLocation>
</comment>
<proteinExistence type="predicted"/>
<feature type="domain" description="MBG" evidence="7">
    <location>
        <begin position="1330"/>
        <end position="1398"/>
    </location>
</feature>
<keyword evidence="2" id="KW-0677">Repeat</keyword>
<feature type="domain" description="MucBP" evidence="6">
    <location>
        <begin position="3249"/>
        <end position="3307"/>
    </location>
</feature>
<dbReference type="Pfam" id="PF09479">
    <property type="entry name" value="Flg_new"/>
    <property type="match status" value="4"/>
</dbReference>
<keyword evidence="5" id="KW-0732">Signal</keyword>
<feature type="chain" id="PRO_5030993880" evidence="5">
    <location>
        <begin position="43"/>
        <end position="3431"/>
    </location>
</feature>
<dbReference type="Pfam" id="PF06458">
    <property type="entry name" value="MucBP"/>
    <property type="match status" value="1"/>
</dbReference>
<evidence type="ECO:0000313" key="9">
    <source>
        <dbReference type="Proteomes" id="UP000461754"/>
    </source>
</evidence>
<dbReference type="Proteomes" id="UP000461754">
    <property type="component" value="Unassembled WGS sequence"/>
</dbReference>